<keyword evidence="2 3" id="KW-0378">Hydrolase</keyword>
<dbReference type="GO" id="GO:0000049">
    <property type="term" value="F:tRNA binding"/>
    <property type="evidence" value="ECO:0007669"/>
    <property type="project" value="UniProtKB-UniRule"/>
</dbReference>
<keyword evidence="2" id="KW-0963">Cytoplasm</keyword>
<comment type="similarity">
    <text evidence="1 2">Belongs to the DTD family.</text>
</comment>
<comment type="subunit">
    <text evidence="2">Homodimer.</text>
</comment>
<comment type="catalytic activity">
    <reaction evidence="2">
        <text>a D-aminoacyl-tRNA + H2O = a tRNA + a D-alpha-amino acid + H(+)</text>
        <dbReference type="Rhea" id="RHEA:13953"/>
        <dbReference type="Rhea" id="RHEA-COMP:10123"/>
        <dbReference type="Rhea" id="RHEA-COMP:10124"/>
        <dbReference type="ChEBI" id="CHEBI:15377"/>
        <dbReference type="ChEBI" id="CHEBI:15378"/>
        <dbReference type="ChEBI" id="CHEBI:59871"/>
        <dbReference type="ChEBI" id="CHEBI:78442"/>
        <dbReference type="ChEBI" id="CHEBI:79333"/>
        <dbReference type="EC" id="3.1.1.96"/>
    </reaction>
</comment>
<dbReference type="EMBL" id="JACXWD010000002">
    <property type="protein sequence ID" value="MBD3866697.1"/>
    <property type="molecule type" value="Genomic_DNA"/>
</dbReference>
<accession>A0A8J6XQL3</accession>
<dbReference type="NCBIfam" id="TIGR00256">
    <property type="entry name" value="D-aminoacyl-tRNA deacylase"/>
    <property type="match status" value="1"/>
</dbReference>
<dbReference type="PANTHER" id="PTHR10472">
    <property type="entry name" value="D-TYROSYL-TRNA TYR DEACYLASE"/>
    <property type="match status" value="1"/>
</dbReference>
<protein>
    <recommendedName>
        <fullName evidence="2">D-aminoacyl-tRNA deacylase</fullName>
        <shortName evidence="2">DTD</shortName>
        <ecNumber evidence="2">3.1.1.96</ecNumber>
    </recommendedName>
    <alternativeName>
        <fullName evidence="2">Gly-tRNA(Ala) deacylase</fullName>
        <ecNumber evidence="2">3.1.1.-</ecNumber>
    </alternativeName>
</protein>
<dbReference type="GO" id="GO:0043908">
    <property type="term" value="F:Ser(Gly)-tRNA(Ala) hydrolase activity"/>
    <property type="evidence" value="ECO:0007669"/>
    <property type="project" value="UniProtKB-UniRule"/>
</dbReference>
<feature type="short sequence motif" description="Gly-cisPro motif, important for rejection of L-amino acids" evidence="2">
    <location>
        <begin position="137"/>
        <end position="138"/>
    </location>
</feature>
<dbReference type="PANTHER" id="PTHR10472:SF5">
    <property type="entry name" value="D-AMINOACYL-TRNA DEACYLASE 1"/>
    <property type="match status" value="1"/>
</dbReference>
<comment type="subcellular location">
    <subcellularLocation>
        <location evidence="2">Cytoplasm</location>
    </subcellularLocation>
</comment>
<dbReference type="CDD" id="cd00563">
    <property type="entry name" value="Dtyr_deacylase"/>
    <property type="match status" value="1"/>
</dbReference>
<dbReference type="InterPro" id="IPR003732">
    <property type="entry name" value="Daa-tRNA_deacyls_DTD"/>
</dbReference>
<evidence type="ECO:0000256" key="2">
    <source>
        <dbReference type="HAMAP-Rule" id="MF_00518"/>
    </source>
</evidence>
<evidence type="ECO:0000313" key="4">
    <source>
        <dbReference type="Proteomes" id="UP000648239"/>
    </source>
</evidence>
<dbReference type="Proteomes" id="UP000648239">
    <property type="component" value="Unassembled WGS sequence"/>
</dbReference>
<dbReference type="Pfam" id="PF02580">
    <property type="entry name" value="Tyr_Deacylase"/>
    <property type="match status" value="1"/>
</dbReference>
<comment type="catalytic activity">
    <reaction evidence="2">
        <text>glycyl-tRNA(Ala) + H2O = tRNA(Ala) + glycine + H(+)</text>
        <dbReference type="Rhea" id="RHEA:53744"/>
        <dbReference type="Rhea" id="RHEA-COMP:9657"/>
        <dbReference type="Rhea" id="RHEA-COMP:13640"/>
        <dbReference type="ChEBI" id="CHEBI:15377"/>
        <dbReference type="ChEBI" id="CHEBI:15378"/>
        <dbReference type="ChEBI" id="CHEBI:57305"/>
        <dbReference type="ChEBI" id="CHEBI:78442"/>
        <dbReference type="ChEBI" id="CHEBI:78522"/>
    </reaction>
</comment>
<reference evidence="3 4" key="1">
    <citation type="submission" date="2020-08" db="EMBL/GenBank/DDBJ databases">
        <title>Acidobacteriota in marine sediments use diverse sulfur dissimilation pathways.</title>
        <authorList>
            <person name="Wasmund K."/>
        </authorList>
    </citation>
    <scope>NUCLEOTIDE SEQUENCE [LARGE SCALE GENOMIC DNA]</scope>
    <source>
        <strain evidence="3">MAG AM4</strain>
    </source>
</reference>
<evidence type="ECO:0000313" key="3">
    <source>
        <dbReference type="EMBL" id="MBD3866697.1"/>
    </source>
</evidence>
<organism evidence="3 4">
    <name type="scientific">Candidatus Polarisedimenticola svalbardensis</name>
    <dbReference type="NCBI Taxonomy" id="2886004"/>
    <lineage>
        <taxon>Bacteria</taxon>
        <taxon>Pseudomonadati</taxon>
        <taxon>Acidobacteriota</taxon>
        <taxon>Candidatus Polarisedimenticolia</taxon>
        <taxon>Candidatus Polarisedimenticolales</taxon>
        <taxon>Candidatus Polarisedimenticolaceae</taxon>
        <taxon>Candidatus Polarisedimenticola</taxon>
    </lineage>
</organism>
<dbReference type="AlphaFoldDB" id="A0A8J6XQL3"/>
<comment type="caution">
    <text evidence="3">The sequence shown here is derived from an EMBL/GenBank/DDBJ whole genome shotgun (WGS) entry which is preliminary data.</text>
</comment>
<sequence length="152" mass="16451">MKTLLQRVSSATVRVDGAVVGSIQEGLVVLLGVERDDGNDDADYMASKTAGLRIFPDSAGNMNRSVLEIGGSALVISQFTLAADTRRGRRPSFSTAARPLEAELLYRRYVDRLKAEGVAVETGRFQAMMEVELVNDGPVTVLLDPRPDRAGR</sequence>
<dbReference type="GO" id="GO:0019478">
    <property type="term" value="P:D-amino acid catabolic process"/>
    <property type="evidence" value="ECO:0007669"/>
    <property type="project" value="UniProtKB-UniRule"/>
</dbReference>
<comment type="function">
    <text evidence="2">An aminoacyl-tRNA editing enzyme that deacylates mischarged D-aminoacyl-tRNAs. Also deacylates mischarged glycyl-tRNA(Ala), protecting cells against glycine mischarging by AlaRS. Acts via tRNA-based rather than protein-based catalysis; rejects L-amino acids rather than detecting D-amino acids in the active site. By recycling D-aminoacyl-tRNA to D-amino acids and free tRNA molecules, this enzyme counteracts the toxicity associated with the formation of D-aminoacyl-tRNA entities in vivo and helps enforce protein L-homochirality.</text>
</comment>
<dbReference type="SUPFAM" id="SSF69500">
    <property type="entry name" value="DTD-like"/>
    <property type="match status" value="1"/>
</dbReference>
<dbReference type="EC" id="3.1.1.96" evidence="2"/>
<dbReference type="InterPro" id="IPR023509">
    <property type="entry name" value="DTD-like_sf"/>
</dbReference>
<dbReference type="Gene3D" id="3.50.80.10">
    <property type="entry name" value="D-tyrosyl-tRNA(Tyr) deacylase"/>
    <property type="match status" value="1"/>
</dbReference>
<keyword evidence="2" id="KW-0820">tRNA-binding</keyword>
<dbReference type="GO" id="GO:0051500">
    <property type="term" value="F:D-tyrosyl-tRNA(Tyr) deacylase activity"/>
    <property type="evidence" value="ECO:0007669"/>
    <property type="project" value="TreeGrafter"/>
</dbReference>
<comment type="domain">
    <text evidence="2">A Gly-cisPro motif from one monomer fits into the active site of the other monomer to allow specific chiral rejection of L-amino acids.</text>
</comment>
<proteinExistence type="inferred from homology"/>
<keyword evidence="2" id="KW-0694">RNA-binding</keyword>
<dbReference type="FunFam" id="3.50.80.10:FF:000001">
    <property type="entry name" value="D-aminoacyl-tRNA deacylase"/>
    <property type="match status" value="1"/>
</dbReference>
<dbReference type="GO" id="GO:0005737">
    <property type="term" value="C:cytoplasm"/>
    <property type="evidence" value="ECO:0007669"/>
    <property type="project" value="UniProtKB-SubCell"/>
</dbReference>
<dbReference type="GO" id="GO:0106026">
    <property type="term" value="F:Gly-tRNA(Ala) deacylase activity"/>
    <property type="evidence" value="ECO:0007669"/>
    <property type="project" value="UniProtKB-UniRule"/>
</dbReference>
<gene>
    <name evidence="2" type="primary">dtd</name>
    <name evidence="3" type="ORF">IFK94_01105</name>
</gene>
<dbReference type="HAMAP" id="MF_00518">
    <property type="entry name" value="Deacylase_Dtd"/>
    <property type="match status" value="1"/>
</dbReference>
<dbReference type="EC" id="3.1.1.-" evidence="2"/>
<name>A0A8J6XQL3_9BACT</name>
<evidence type="ECO:0000256" key="1">
    <source>
        <dbReference type="ARBA" id="ARBA00009673"/>
    </source>
</evidence>